<comment type="caution">
    <text evidence="2">The sequence shown here is derived from an EMBL/GenBank/DDBJ whole genome shotgun (WGS) entry which is preliminary data.</text>
</comment>
<feature type="transmembrane region" description="Helical" evidence="1">
    <location>
        <begin position="6"/>
        <end position="28"/>
    </location>
</feature>
<dbReference type="AlphaFoldDB" id="A0A3A9K9N0"/>
<dbReference type="Proteomes" id="UP000281498">
    <property type="component" value="Unassembled WGS sequence"/>
</dbReference>
<dbReference type="EMBL" id="PDOE01000001">
    <property type="protein sequence ID" value="RKL68899.1"/>
    <property type="molecule type" value="Genomic_DNA"/>
</dbReference>
<evidence type="ECO:0000313" key="2">
    <source>
        <dbReference type="EMBL" id="RKL68899.1"/>
    </source>
</evidence>
<gene>
    <name evidence="2" type="ORF">CR203_02340</name>
</gene>
<reference evidence="2 3" key="1">
    <citation type="submission" date="2017-10" db="EMBL/GenBank/DDBJ databases">
        <title>Bacillus sp. nov., a halophilic bacterium isolated from a Keqin Lake.</title>
        <authorList>
            <person name="Wang H."/>
        </authorList>
    </citation>
    <scope>NUCLEOTIDE SEQUENCE [LARGE SCALE GENOMIC DNA]</scope>
    <source>
        <strain evidence="2 3">KCTC 13187</strain>
    </source>
</reference>
<proteinExistence type="predicted"/>
<keyword evidence="1" id="KW-0472">Membrane</keyword>
<keyword evidence="1" id="KW-0812">Transmembrane</keyword>
<organism evidence="2 3">
    <name type="scientific">Salipaludibacillus neizhouensis</name>
    <dbReference type="NCBI Taxonomy" id="885475"/>
    <lineage>
        <taxon>Bacteria</taxon>
        <taxon>Bacillati</taxon>
        <taxon>Bacillota</taxon>
        <taxon>Bacilli</taxon>
        <taxon>Bacillales</taxon>
        <taxon>Bacillaceae</taxon>
    </lineage>
</organism>
<keyword evidence="3" id="KW-1185">Reference proteome</keyword>
<dbReference type="InterPro" id="IPR016945">
    <property type="entry name" value="UCP030092"/>
</dbReference>
<dbReference type="OrthoDB" id="2353183at2"/>
<name>A0A3A9K9N0_9BACI</name>
<evidence type="ECO:0000256" key="1">
    <source>
        <dbReference type="SAM" id="Phobius"/>
    </source>
</evidence>
<sequence length="126" mass="14788">MGDLAIGFIATLITAPILGLYLVYFVLVKITKSKQYAFKTAVDYTVFLFIMSVYFLCREIWSLEIGSFVLLFLLLSATIFTIVHWKHNDDIQIKKVFKSVWRFQFVVYLPLYFILTIYGLVFRIFS</sequence>
<protein>
    <recommendedName>
        <fullName evidence="4">DUF3397 domain-containing protein</fullName>
    </recommendedName>
</protein>
<feature type="transmembrane region" description="Helical" evidence="1">
    <location>
        <begin position="67"/>
        <end position="85"/>
    </location>
</feature>
<dbReference type="Pfam" id="PF11877">
    <property type="entry name" value="DUF3397"/>
    <property type="match status" value="1"/>
</dbReference>
<evidence type="ECO:0008006" key="4">
    <source>
        <dbReference type="Google" id="ProtNLM"/>
    </source>
</evidence>
<evidence type="ECO:0000313" key="3">
    <source>
        <dbReference type="Proteomes" id="UP000281498"/>
    </source>
</evidence>
<dbReference type="InterPro" id="IPR024515">
    <property type="entry name" value="DUF3397"/>
</dbReference>
<feature type="transmembrane region" description="Helical" evidence="1">
    <location>
        <begin position="40"/>
        <end position="61"/>
    </location>
</feature>
<keyword evidence="1" id="KW-1133">Transmembrane helix</keyword>
<accession>A0A3A9K9N0</accession>
<dbReference type="RefSeq" id="WP_110936462.1">
    <property type="nucleotide sequence ID" value="NZ_KZ614146.1"/>
</dbReference>
<dbReference type="PIRSF" id="PIRSF030092">
    <property type="entry name" value="UCP030092"/>
    <property type="match status" value="1"/>
</dbReference>
<feature type="transmembrane region" description="Helical" evidence="1">
    <location>
        <begin position="105"/>
        <end position="125"/>
    </location>
</feature>